<dbReference type="OrthoDB" id="1699208at2"/>
<accession>A0A437S917</accession>
<dbReference type="EMBL" id="RLIH01000002">
    <property type="protein sequence ID" value="RVU55610.1"/>
    <property type="molecule type" value="Genomic_DNA"/>
</dbReference>
<organism evidence="1 2">
    <name type="scientific">Anaerosphaera multitolerans</name>
    <dbReference type="NCBI Taxonomy" id="2487351"/>
    <lineage>
        <taxon>Bacteria</taxon>
        <taxon>Bacillati</taxon>
        <taxon>Bacillota</taxon>
        <taxon>Tissierellia</taxon>
        <taxon>Tissierellales</taxon>
        <taxon>Peptoniphilaceae</taxon>
        <taxon>Anaerosphaera</taxon>
    </lineage>
</organism>
<dbReference type="Proteomes" id="UP000288812">
    <property type="component" value="Unassembled WGS sequence"/>
</dbReference>
<evidence type="ECO:0000313" key="1">
    <source>
        <dbReference type="EMBL" id="RVU55610.1"/>
    </source>
</evidence>
<gene>
    <name evidence="1" type="ORF">EF514_02450</name>
</gene>
<keyword evidence="2" id="KW-1185">Reference proteome</keyword>
<dbReference type="RefSeq" id="WP_127723461.1">
    <property type="nucleotide sequence ID" value="NZ_RLIH01000002.1"/>
</dbReference>
<dbReference type="AlphaFoldDB" id="A0A437S917"/>
<reference evidence="1 2" key="1">
    <citation type="submission" date="2018-11" db="EMBL/GenBank/DDBJ databases">
        <title>Genome sequencing and assembly of Anaerosphaera sp. nov., GS7-6-2.</title>
        <authorList>
            <person name="Rettenmaier R."/>
            <person name="Liebl W."/>
            <person name="Zverlov V."/>
        </authorList>
    </citation>
    <scope>NUCLEOTIDE SEQUENCE [LARGE SCALE GENOMIC DNA]</scope>
    <source>
        <strain evidence="1 2">GS7-6-2</strain>
    </source>
</reference>
<comment type="caution">
    <text evidence="1">The sequence shown here is derived from an EMBL/GenBank/DDBJ whole genome shotgun (WGS) entry which is preliminary data.</text>
</comment>
<name>A0A437S917_9FIRM</name>
<sequence>MKKLYVYRRKSKIILFNGEENEVIFNLNEYKDVVNNLETDKYSYFDIVKKEYGVEKEKEIKEKFLYLFNFILVNNISNYIVDKYIEGNFYQLSFDEFIKENKKQVIKLSGVLDIVDVMGDVITCLINTDEYLNGKLKMDYEKVNFKDEVELKDEGLGKFFYYEPSGVSKLKNKLKEDLVAFKYVKEKNRDKDGRFILPVYIDEEKLKNKGLENYGDFIVNWLSLSYLHMIEKIHDYFFDYYELSGNRGLVYDDLTVALIGLLSAEIEDYPKGLNKSIEVGRETSGKCYFIDSVVKPISLTQDLAMILQGKDAFGVVTKIMRSNR</sequence>
<protein>
    <submittedName>
        <fullName evidence="1">Uncharacterized protein</fullName>
    </submittedName>
</protein>
<proteinExistence type="predicted"/>
<evidence type="ECO:0000313" key="2">
    <source>
        <dbReference type="Proteomes" id="UP000288812"/>
    </source>
</evidence>